<feature type="non-terminal residue" evidence="1">
    <location>
        <position position="1"/>
    </location>
</feature>
<keyword evidence="2" id="KW-1185">Reference proteome</keyword>
<gene>
    <name evidence="1" type="ORF">LARSCL_LOCUS17844</name>
</gene>
<proteinExistence type="predicted"/>
<accession>A0AAV2B9A5</accession>
<protein>
    <submittedName>
        <fullName evidence="1">Uncharacterized protein</fullName>
    </submittedName>
</protein>
<name>A0AAV2B9A5_9ARAC</name>
<reference evidence="1 2" key="1">
    <citation type="submission" date="2024-04" db="EMBL/GenBank/DDBJ databases">
        <authorList>
            <person name="Rising A."/>
            <person name="Reimegard J."/>
            <person name="Sonavane S."/>
            <person name="Akerstrom W."/>
            <person name="Nylinder S."/>
            <person name="Hedman E."/>
            <person name="Kallberg Y."/>
        </authorList>
    </citation>
    <scope>NUCLEOTIDE SEQUENCE [LARGE SCALE GENOMIC DNA]</scope>
</reference>
<sequence>ELFDVTSITVEDRKTRFEIDCPEVVQPESESNCIVSVISGTSLTMNFQMSEDEDISPEIEIPDPFFSTVGLPVPPLINETRRSPVSADIVHLAYSKVKFKGVLLGFEYYVMEKGKFMLLVLSPTCDSEEYCEDLLKCGSSCNPWHTRKCGNDKVLCSYISQCVDMEELPRCQQDSSSSLKFKIKHSFDIEATDVGYNYFSIPTESNYDVVPGDIIGFKVVESSSLWYRNSTEYEIENGIVDMSDDQELGVLHYLQAVIVEPVNVSLTHIYNKTGNYPISVKMSDLESEYSQNSSLPVQIPLSNVHLEINKTNVVVGKEISARITANGSSLILHWDYMGIDEKEVYD</sequence>
<dbReference type="EMBL" id="CAXIEN010000312">
    <property type="protein sequence ID" value="CAL1292783.1"/>
    <property type="molecule type" value="Genomic_DNA"/>
</dbReference>
<organism evidence="1 2">
    <name type="scientific">Larinioides sclopetarius</name>
    <dbReference type="NCBI Taxonomy" id="280406"/>
    <lineage>
        <taxon>Eukaryota</taxon>
        <taxon>Metazoa</taxon>
        <taxon>Ecdysozoa</taxon>
        <taxon>Arthropoda</taxon>
        <taxon>Chelicerata</taxon>
        <taxon>Arachnida</taxon>
        <taxon>Araneae</taxon>
        <taxon>Araneomorphae</taxon>
        <taxon>Entelegynae</taxon>
        <taxon>Araneoidea</taxon>
        <taxon>Araneidae</taxon>
        <taxon>Larinioides</taxon>
    </lineage>
</organism>
<evidence type="ECO:0000313" key="2">
    <source>
        <dbReference type="Proteomes" id="UP001497382"/>
    </source>
</evidence>
<dbReference type="Proteomes" id="UP001497382">
    <property type="component" value="Unassembled WGS sequence"/>
</dbReference>
<feature type="non-terminal residue" evidence="1">
    <location>
        <position position="346"/>
    </location>
</feature>
<comment type="caution">
    <text evidence="1">The sequence shown here is derived from an EMBL/GenBank/DDBJ whole genome shotgun (WGS) entry which is preliminary data.</text>
</comment>
<evidence type="ECO:0000313" key="1">
    <source>
        <dbReference type="EMBL" id="CAL1292783.1"/>
    </source>
</evidence>
<dbReference type="AlphaFoldDB" id="A0AAV2B9A5"/>